<organism evidence="1 2">
    <name type="scientific">Roseitalea porphyridii</name>
    <dbReference type="NCBI Taxonomy" id="1852022"/>
    <lineage>
        <taxon>Bacteria</taxon>
        <taxon>Pseudomonadati</taxon>
        <taxon>Pseudomonadota</taxon>
        <taxon>Alphaproteobacteria</taxon>
        <taxon>Hyphomicrobiales</taxon>
        <taxon>Ahrensiaceae</taxon>
        <taxon>Roseitalea</taxon>
    </lineage>
</organism>
<keyword evidence="2" id="KW-1185">Reference proteome</keyword>
<dbReference type="Proteomes" id="UP000293719">
    <property type="component" value="Chromosome"/>
</dbReference>
<evidence type="ECO:0000313" key="2">
    <source>
        <dbReference type="Proteomes" id="UP000293719"/>
    </source>
</evidence>
<dbReference type="EMBL" id="CP036532">
    <property type="protein sequence ID" value="QBK29945.1"/>
    <property type="molecule type" value="Genomic_DNA"/>
</dbReference>
<accession>A0A4P6UYV3</accession>
<dbReference type="AlphaFoldDB" id="A0A4P6UYV3"/>
<reference evidence="1 2" key="1">
    <citation type="journal article" date="2017" name="Int. J. Syst. Evol. Microbiol.">
        <title>Roseitalea porphyridii gen. nov., sp. nov., isolated from a red alga, and reclassification of Hoeflea suaedae Chung et al. 2013 as Pseudohoeflea suaedae gen. nov., comb. nov.</title>
        <authorList>
            <person name="Hyeon J.W."/>
            <person name="Jeong S.E."/>
            <person name="Baek K."/>
            <person name="Jeon C.O."/>
        </authorList>
    </citation>
    <scope>NUCLEOTIDE SEQUENCE [LARGE SCALE GENOMIC DNA]</scope>
    <source>
        <strain evidence="1 2">MA7-20</strain>
    </source>
</reference>
<protein>
    <submittedName>
        <fullName evidence="1">Uncharacterized protein</fullName>
    </submittedName>
</protein>
<dbReference type="InterPro" id="IPR046083">
    <property type="entry name" value="DUF6101"/>
</dbReference>
<proteinExistence type="predicted"/>
<sequence>MSMGAQPAWAGHEFRLDPARLPQELSYAARDDRDETTITVNRRGATMKRTLKQSGLPLHVALPARAFRGVAVRATETGPEHALVTLELLHEDAELCVPLSVGYDLPGIAKDWQVWSELLGLPMMMIEADGVARTLEESARGLVSDEPQPRRHHSMFAERRPRFLARRRLGNLGCRLMVHGEEIIARDPTI</sequence>
<name>A0A4P6UYV3_9HYPH</name>
<evidence type="ECO:0000313" key="1">
    <source>
        <dbReference type="EMBL" id="QBK29945.1"/>
    </source>
</evidence>
<dbReference type="KEGG" id="rpod:E0E05_04620"/>
<dbReference type="GeneID" id="90766571"/>
<gene>
    <name evidence="1" type="ORF">E0E05_04620</name>
</gene>
<dbReference type="RefSeq" id="WP_131615652.1">
    <property type="nucleotide sequence ID" value="NZ_CP036532.1"/>
</dbReference>
<dbReference type="Pfam" id="PF19596">
    <property type="entry name" value="DUF6101"/>
    <property type="match status" value="1"/>
</dbReference>
<dbReference type="OrthoDB" id="8449893at2"/>